<sequence length="80" mass="7661">MYLDGGGESVGTVGILGSDGMLGRGFAGIGGRVIFGIEGNVGKEGKGELAVGSVGRDVTLGNGGNVAGKFGIFGNCGIVG</sequence>
<keyword evidence="2" id="KW-1185">Reference proteome</keyword>
<gene>
    <name evidence="1" type="ORF">RDI58_010173</name>
</gene>
<evidence type="ECO:0000313" key="2">
    <source>
        <dbReference type="Proteomes" id="UP001371456"/>
    </source>
</evidence>
<name>A0AAN8TTI0_SOLBU</name>
<dbReference type="AlphaFoldDB" id="A0AAN8TTI0"/>
<dbReference type="EMBL" id="JBANQN010000004">
    <property type="protein sequence ID" value="KAK6791092.1"/>
    <property type="molecule type" value="Genomic_DNA"/>
</dbReference>
<dbReference type="Proteomes" id="UP001371456">
    <property type="component" value="Unassembled WGS sequence"/>
</dbReference>
<proteinExistence type="predicted"/>
<reference evidence="1 2" key="1">
    <citation type="submission" date="2024-02" db="EMBL/GenBank/DDBJ databases">
        <title>de novo genome assembly of Solanum bulbocastanum strain 11H21.</title>
        <authorList>
            <person name="Hosaka A.J."/>
        </authorList>
    </citation>
    <scope>NUCLEOTIDE SEQUENCE [LARGE SCALE GENOMIC DNA]</scope>
    <source>
        <tissue evidence="1">Young leaves</tissue>
    </source>
</reference>
<evidence type="ECO:0000313" key="1">
    <source>
        <dbReference type="EMBL" id="KAK6791092.1"/>
    </source>
</evidence>
<protein>
    <submittedName>
        <fullName evidence="1">Uncharacterized protein</fullName>
    </submittedName>
</protein>
<comment type="caution">
    <text evidence="1">The sequence shown here is derived from an EMBL/GenBank/DDBJ whole genome shotgun (WGS) entry which is preliminary data.</text>
</comment>
<accession>A0AAN8TTI0</accession>
<organism evidence="1 2">
    <name type="scientific">Solanum bulbocastanum</name>
    <name type="common">Wild potato</name>
    <dbReference type="NCBI Taxonomy" id="147425"/>
    <lineage>
        <taxon>Eukaryota</taxon>
        <taxon>Viridiplantae</taxon>
        <taxon>Streptophyta</taxon>
        <taxon>Embryophyta</taxon>
        <taxon>Tracheophyta</taxon>
        <taxon>Spermatophyta</taxon>
        <taxon>Magnoliopsida</taxon>
        <taxon>eudicotyledons</taxon>
        <taxon>Gunneridae</taxon>
        <taxon>Pentapetalae</taxon>
        <taxon>asterids</taxon>
        <taxon>lamiids</taxon>
        <taxon>Solanales</taxon>
        <taxon>Solanaceae</taxon>
        <taxon>Solanoideae</taxon>
        <taxon>Solaneae</taxon>
        <taxon>Solanum</taxon>
    </lineage>
</organism>